<protein>
    <submittedName>
        <fullName evidence="1">Uncharacterized protein</fullName>
    </submittedName>
</protein>
<proteinExistence type="predicted"/>
<dbReference type="Proteomes" id="UP000821845">
    <property type="component" value="Chromosome 1"/>
</dbReference>
<comment type="caution">
    <text evidence="1">The sequence shown here is derived from an EMBL/GenBank/DDBJ whole genome shotgun (WGS) entry which is preliminary data.</text>
</comment>
<gene>
    <name evidence="1" type="ORF">HPB50_008377</name>
</gene>
<accession>A0ACB7TF21</accession>
<evidence type="ECO:0000313" key="1">
    <source>
        <dbReference type="EMBL" id="KAH6945420.1"/>
    </source>
</evidence>
<name>A0ACB7TF21_HYAAI</name>
<reference evidence="1" key="1">
    <citation type="submission" date="2020-05" db="EMBL/GenBank/DDBJ databases">
        <title>Large-scale comparative analyses of tick genomes elucidate their genetic diversity and vector capacities.</title>
        <authorList>
            <person name="Jia N."/>
            <person name="Wang J."/>
            <person name="Shi W."/>
            <person name="Du L."/>
            <person name="Sun Y."/>
            <person name="Zhan W."/>
            <person name="Jiang J."/>
            <person name="Wang Q."/>
            <person name="Zhang B."/>
            <person name="Ji P."/>
            <person name="Sakyi L.B."/>
            <person name="Cui X."/>
            <person name="Yuan T."/>
            <person name="Jiang B."/>
            <person name="Yang W."/>
            <person name="Lam T.T.-Y."/>
            <person name="Chang Q."/>
            <person name="Ding S."/>
            <person name="Wang X."/>
            <person name="Zhu J."/>
            <person name="Ruan X."/>
            <person name="Zhao L."/>
            <person name="Wei J."/>
            <person name="Que T."/>
            <person name="Du C."/>
            <person name="Cheng J."/>
            <person name="Dai P."/>
            <person name="Han X."/>
            <person name="Huang E."/>
            <person name="Gao Y."/>
            <person name="Liu J."/>
            <person name="Shao H."/>
            <person name="Ye R."/>
            <person name="Li L."/>
            <person name="Wei W."/>
            <person name="Wang X."/>
            <person name="Wang C."/>
            <person name="Yang T."/>
            <person name="Huo Q."/>
            <person name="Li W."/>
            <person name="Guo W."/>
            <person name="Chen H."/>
            <person name="Zhou L."/>
            <person name="Ni X."/>
            <person name="Tian J."/>
            <person name="Zhou Y."/>
            <person name="Sheng Y."/>
            <person name="Liu T."/>
            <person name="Pan Y."/>
            <person name="Xia L."/>
            <person name="Li J."/>
            <person name="Zhao F."/>
            <person name="Cao W."/>
        </authorList>
    </citation>
    <scope>NUCLEOTIDE SEQUENCE</scope>
    <source>
        <strain evidence="1">Hyas-2018</strain>
    </source>
</reference>
<evidence type="ECO:0000313" key="2">
    <source>
        <dbReference type="Proteomes" id="UP000821845"/>
    </source>
</evidence>
<sequence>MSAKDNDFSGPEAGLSVSSAFVPFVRRKNKKTRTTTRSGMLRERPHFRPAGRGSIAPLKSDPLFMQRHLCYYQMTKHQSAAPATSQLRDKSFAPAGYQFTFSSTMAEYSAADPPARKWKREVRVHEDRGSESGEALSSWSYSDSRSRRKQSRPFQLVVAQESRKNGFCEVSSSVGLDNPTPAMLEVLQVKEALLEQQQERPETSMCKQTVEMHLDREKRPGSL</sequence>
<organism evidence="1 2">
    <name type="scientific">Hyalomma asiaticum</name>
    <name type="common">Tick</name>
    <dbReference type="NCBI Taxonomy" id="266040"/>
    <lineage>
        <taxon>Eukaryota</taxon>
        <taxon>Metazoa</taxon>
        <taxon>Ecdysozoa</taxon>
        <taxon>Arthropoda</taxon>
        <taxon>Chelicerata</taxon>
        <taxon>Arachnida</taxon>
        <taxon>Acari</taxon>
        <taxon>Parasitiformes</taxon>
        <taxon>Ixodida</taxon>
        <taxon>Ixodoidea</taxon>
        <taxon>Ixodidae</taxon>
        <taxon>Hyalomminae</taxon>
        <taxon>Hyalomma</taxon>
    </lineage>
</organism>
<dbReference type="EMBL" id="CM023481">
    <property type="protein sequence ID" value="KAH6945420.1"/>
    <property type="molecule type" value="Genomic_DNA"/>
</dbReference>
<keyword evidence="2" id="KW-1185">Reference proteome</keyword>